<organism evidence="1 2">
    <name type="scientific">Prorocentrum cordatum</name>
    <dbReference type="NCBI Taxonomy" id="2364126"/>
    <lineage>
        <taxon>Eukaryota</taxon>
        <taxon>Sar</taxon>
        <taxon>Alveolata</taxon>
        <taxon>Dinophyceae</taxon>
        <taxon>Prorocentrales</taxon>
        <taxon>Prorocentraceae</taxon>
        <taxon>Prorocentrum</taxon>
    </lineage>
</organism>
<evidence type="ECO:0008006" key="3">
    <source>
        <dbReference type="Google" id="ProtNLM"/>
    </source>
</evidence>
<evidence type="ECO:0000313" key="1">
    <source>
        <dbReference type="EMBL" id="CAK0815942.1"/>
    </source>
</evidence>
<accession>A0ABN9RAK0</accession>
<sequence length="386" mass="43410">MQEVAALLRAGRPKLGLLEARQAAVSRGGQCLSTSYQNCMVPLRWQCSEGHQWSAALHSIRYRSSWCPHCARNARLTLDDAIGVAAARGGLCLSTQYKNSKSALRWQCEAGHTFWMRMDRVRWQGAWCPSCALASKNVSLQLATRVATSRGGQCLGFACRSTYSVLWQCGEGHQWHSRLYSVLSGSWCRKCNVAQRRLSIEDANAEAVRRGGACLSSSYTNNRGHLRWRCSEGHEWNTSLKTVYAGSWCPVCKSGRSEREVRIILEAIFAGHSFPTCRPSFLKGLRGVPLQLDGYCQELSIAFEYNGEQHYDPQSFWNLRKNSDAFDQQCLRDLRKASLCAAAGIRLIVVPFYVKDRWAFIRLSLLRWFSIAEVNWVSVPAGQSPP</sequence>
<evidence type="ECO:0000313" key="2">
    <source>
        <dbReference type="Proteomes" id="UP001189429"/>
    </source>
</evidence>
<dbReference type="EMBL" id="CAUYUJ010006047">
    <property type="protein sequence ID" value="CAK0815942.1"/>
    <property type="molecule type" value="Genomic_DNA"/>
</dbReference>
<keyword evidence="2" id="KW-1185">Reference proteome</keyword>
<gene>
    <name evidence="1" type="ORF">PCOR1329_LOCUS19060</name>
</gene>
<name>A0ABN9RAK0_9DINO</name>
<proteinExistence type="predicted"/>
<reference evidence="1" key="1">
    <citation type="submission" date="2023-10" db="EMBL/GenBank/DDBJ databases">
        <authorList>
            <person name="Chen Y."/>
            <person name="Shah S."/>
            <person name="Dougan E. K."/>
            <person name="Thang M."/>
            <person name="Chan C."/>
        </authorList>
    </citation>
    <scope>NUCLEOTIDE SEQUENCE [LARGE SCALE GENOMIC DNA]</scope>
</reference>
<protein>
    <recommendedName>
        <fullName evidence="3">Zinc-ribbon domain-containing protein</fullName>
    </recommendedName>
</protein>
<comment type="caution">
    <text evidence="1">The sequence shown here is derived from an EMBL/GenBank/DDBJ whole genome shotgun (WGS) entry which is preliminary data.</text>
</comment>
<dbReference type="Proteomes" id="UP001189429">
    <property type="component" value="Unassembled WGS sequence"/>
</dbReference>